<dbReference type="InterPro" id="IPR013149">
    <property type="entry name" value="ADH-like_C"/>
</dbReference>
<dbReference type="InterPro" id="IPR036291">
    <property type="entry name" value="NAD(P)-bd_dom_sf"/>
</dbReference>
<accession>A0ABU8WA15</accession>
<reference evidence="2 3" key="1">
    <citation type="submission" date="2024-03" db="EMBL/GenBank/DDBJ databases">
        <title>Novel species of the genus Variovorax.</title>
        <authorList>
            <person name="Liu Q."/>
            <person name="Xin Y.-H."/>
        </authorList>
    </citation>
    <scope>NUCLEOTIDE SEQUENCE [LARGE SCALE GENOMIC DNA]</scope>
    <source>
        <strain evidence="2 3">KACC 18501</strain>
    </source>
</reference>
<dbReference type="EMBL" id="JBBKZV010000044">
    <property type="protein sequence ID" value="MEJ8826886.1"/>
    <property type="molecule type" value="Genomic_DNA"/>
</dbReference>
<protein>
    <submittedName>
        <fullName evidence="2">Zinc-binding dehydrogenase</fullName>
    </submittedName>
</protein>
<dbReference type="RefSeq" id="WP_340367921.1">
    <property type="nucleotide sequence ID" value="NZ_JBBKZV010000044.1"/>
</dbReference>
<evidence type="ECO:0000259" key="1">
    <source>
        <dbReference type="Pfam" id="PF00107"/>
    </source>
</evidence>
<keyword evidence="3" id="KW-1185">Reference proteome</keyword>
<feature type="domain" description="Alcohol dehydrogenase-like C-terminal" evidence="1">
    <location>
        <begin position="2"/>
        <end position="55"/>
    </location>
</feature>
<dbReference type="SUPFAM" id="SSF51735">
    <property type="entry name" value="NAD(P)-binding Rossmann-fold domains"/>
    <property type="match status" value="1"/>
</dbReference>
<gene>
    <name evidence="2" type="ORF">WKW80_33620</name>
</gene>
<name>A0ABU8WA15_9BURK</name>
<proteinExistence type="predicted"/>
<evidence type="ECO:0000313" key="3">
    <source>
        <dbReference type="Proteomes" id="UP001363010"/>
    </source>
</evidence>
<dbReference type="Proteomes" id="UP001363010">
    <property type="component" value="Unassembled WGS sequence"/>
</dbReference>
<dbReference type="Gene3D" id="3.40.50.720">
    <property type="entry name" value="NAD(P)-binding Rossmann-like Domain"/>
    <property type="match status" value="1"/>
</dbReference>
<evidence type="ECO:0000313" key="2">
    <source>
        <dbReference type="EMBL" id="MEJ8826886.1"/>
    </source>
</evidence>
<dbReference type="Pfam" id="PF00107">
    <property type="entry name" value="ADH_zinc_N"/>
    <property type="match status" value="1"/>
</dbReference>
<comment type="caution">
    <text evidence="2">The sequence shown here is derived from an EMBL/GenBank/DDBJ whole genome shotgun (WGS) entry which is preliminary data.</text>
</comment>
<organism evidence="2 3">
    <name type="scientific">Variovorax humicola</name>
    <dbReference type="NCBI Taxonomy" id="1769758"/>
    <lineage>
        <taxon>Bacteria</taxon>
        <taxon>Pseudomonadati</taxon>
        <taxon>Pseudomonadota</taxon>
        <taxon>Betaproteobacteria</taxon>
        <taxon>Burkholderiales</taxon>
        <taxon>Comamonadaceae</taxon>
        <taxon>Variovorax</taxon>
    </lineage>
</organism>
<sequence>MIDLDDNRLAVGKRFGVTATVNSSAGDAAQQVMKLTNQHGVDTAIEVVGIPATFLLCQDIPAVFRPVEQARRPVPAPRPARDAGCRCRASKTRSCARRMWSRMPPASSKLPG</sequence>